<evidence type="ECO:0000256" key="1">
    <source>
        <dbReference type="ARBA" id="ARBA00004141"/>
    </source>
</evidence>
<sequence length="124" mass="13722">MIRSTAHFHGLRTPGYRHPDVAMKDDLEKTPATVMADTPYSVLFPGEKIFVVLVGSFAALISPLSSSIYLRALNSLARDMNMSVSLINLTITIYLIFQGLAPSFNGSFFNGYGRRLAYIIAFEI</sequence>
<dbReference type="PANTHER" id="PTHR23502:SF51">
    <property type="entry name" value="QUINIDINE RESISTANCE PROTEIN 1-RELATED"/>
    <property type="match status" value="1"/>
</dbReference>
<evidence type="ECO:0000256" key="2">
    <source>
        <dbReference type="ARBA" id="ARBA00022448"/>
    </source>
</evidence>
<keyword evidence="4 6" id="KW-1133">Transmembrane helix</keyword>
<name>A0A9W9KLY7_9EURO</name>
<protein>
    <recommendedName>
        <fullName evidence="7">Major facilitator superfamily (MFS) profile domain-containing protein</fullName>
    </recommendedName>
</protein>
<dbReference type="Proteomes" id="UP001149074">
    <property type="component" value="Unassembled WGS sequence"/>
</dbReference>
<comment type="subcellular location">
    <subcellularLocation>
        <location evidence="1">Membrane</location>
        <topology evidence="1">Multi-pass membrane protein</topology>
    </subcellularLocation>
</comment>
<evidence type="ECO:0000256" key="6">
    <source>
        <dbReference type="SAM" id="Phobius"/>
    </source>
</evidence>
<proteinExistence type="predicted"/>
<keyword evidence="3 6" id="KW-0812">Transmembrane</keyword>
<keyword evidence="2" id="KW-0813">Transport</keyword>
<dbReference type="PROSITE" id="PS50850">
    <property type="entry name" value="MFS"/>
    <property type="match status" value="1"/>
</dbReference>
<dbReference type="InterPro" id="IPR036259">
    <property type="entry name" value="MFS_trans_sf"/>
</dbReference>
<gene>
    <name evidence="8" type="ORF">N7532_000936</name>
</gene>
<dbReference type="GO" id="GO:0005886">
    <property type="term" value="C:plasma membrane"/>
    <property type="evidence" value="ECO:0007669"/>
    <property type="project" value="TreeGrafter"/>
</dbReference>
<reference evidence="8" key="1">
    <citation type="submission" date="2022-11" db="EMBL/GenBank/DDBJ databases">
        <authorList>
            <person name="Petersen C."/>
        </authorList>
    </citation>
    <scope>NUCLEOTIDE SEQUENCE</scope>
    <source>
        <strain evidence="8">IBT 30761</strain>
    </source>
</reference>
<dbReference type="Gene3D" id="1.20.1720.10">
    <property type="entry name" value="Multidrug resistance protein D"/>
    <property type="match status" value="1"/>
</dbReference>
<evidence type="ECO:0000313" key="8">
    <source>
        <dbReference type="EMBL" id="KAJ5110401.1"/>
    </source>
</evidence>
<dbReference type="RefSeq" id="XP_056478471.1">
    <property type="nucleotide sequence ID" value="XM_056613430.1"/>
</dbReference>
<reference evidence="8" key="2">
    <citation type="journal article" date="2023" name="IMA Fungus">
        <title>Comparative genomic study of the Penicillium genus elucidates a diverse pangenome and 15 lateral gene transfer events.</title>
        <authorList>
            <person name="Petersen C."/>
            <person name="Sorensen T."/>
            <person name="Nielsen M.R."/>
            <person name="Sondergaard T.E."/>
            <person name="Sorensen J.L."/>
            <person name="Fitzpatrick D.A."/>
            <person name="Frisvad J.C."/>
            <person name="Nielsen K.L."/>
        </authorList>
    </citation>
    <scope>NUCLEOTIDE SEQUENCE</scope>
    <source>
        <strain evidence="8">IBT 30761</strain>
    </source>
</reference>
<dbReference type="OrthoDB" id="440553at2759"/>
<dbReference type="InterPro" id="IPR020846">
    <property type="entry name" value="MFS_dom"/>
</dbReference>
<dbReference type="PANTHER" id="PTHR23502">
    <property type="entry name" value="MAJOR FACILITATOR SUPERFAMILY"/>
    <property type="match status" value="1"/>
</dbReference>
<evidence type="ECO:0000256" key="5">
    <source>
        <dbReference type="ARBA" id="ARBA00023136"/>
    </source>
</evidence>
<feature type="transmembrane region" description="Helical" evidence="6">
    <location>
        <begin position="49"/>
        <end position="70"/>
    </location>
</feature>
<feature type="domain" description="Major facilitator superfamily (MFS) profile" evidence="7">
    <location>
        <begin position="51"/>
        <end position="124"/>
    </location>
</feature>
<feature type="transmembrane region" description="Helical" evidence="6">
    <location>
        <begin position="82"/>
        <end position="101"/>
    </location>
</feature>
<dbReference type="AlphaFoldDB" id="A0A9W9KLY7"/>
<organism evidence="8 9">
    <name type="scientific">Penicillium argentinense</name>
    <dbReference type="NCBI Taxonomy" id="1131581"/>
    <lineage>
        <taxon>Eukaryota</taxon>
        <taxon>Fungi</taxon>
        <taxon>Dikarya</taxon>
        <taxon>Ascomycota</taxon>
        <taxon>Pezizomycotina</taxon>
        <taxon>Eurotiomycetes</taxon>
        <taxon>Eurotiomycetidae</taxon>
        <taxon>Eurotiales</taxon>
        <taxon>Aspergillaceae</taxon>
        <taxon>Penicillium</taxon>
    </lineage>
</organism>
<comment type="caution">
    <text evidence="8">The sequence shown here is derived from an EMBL/GenBank/DDBJ whole genome shotgun (WGS) entry which is preliminary data.</text>
</comment>
<evidence type="ECO:0000313" key="9">
    <source>
        <dbReference type="Proteomes" id="UP001149074"/>
    </source>
</evidence>
<evidence type="ECO:0000256" key="3">
    <source>
        <dbReference type="ARBA" id="ARBA00022692"/>
    </source>
</evidence>
<dbReference type="GeneID" id="81352409"/>
<accession>A0A9W9KLY7</accession>
<dbReference type="EMBL" id="JAPQKI010000002">
    <property type="protein sequence ID" value="KAJ5110401.1"/>
    <property type="molecule type" value="Genomic_DNA"/>
</dbReference>
<dbReference type="SUPFAM" id="SSF103473">
    <property type="entry name" value="MFS general substrate transporter"/>
    <property type="match status" value="1"/>
</dbReference>
<evidence type="ECO:0000259" key="7">
    <source>
        <dbReference type="PROSITE" id="PS50850"/>
    </source>
</evidence>
<dbReference type="GO" id="GO:0022857">
    <property type="term" value="F:transmembrane transporter activity"/>
    <property type="evidence" value="ECO:0007669"/>
    <property type="project" value="InterPro"/>
</dbReference>
<evidence type="ECO:0000256" key="4">
    <source>
        <dbReference type="ARBA" id="ARBA00022989"/>
    </source>
</evidence>
<keyword evidence="9" id="KW-1185">Reference proteome</keyword>
<keyword evidence="5 6" id="KW-0472">Membrane</keyword>